<name>A0A7U2EV96_PHANO</name>
<dbReference type="EMBL" id="CP069024">
    <property type="protein sequence ID" value="QRC91699.1"/>
    <property type="molecule type" value="Genomic_DNA"/>
</dbReference>
<organism evidence="2 3">
    <name type="scientific">Phaeosphaeria nodorum (strain SN15 / ATCC MYA-4574 / FGSC 10173)</name>
    <name type="common">Glume blotch fungus</name>
    <name type="synonym">Parastagonospora nodorum</name>
    <dbReference type="NCBI Taxonomy" id="321614"/>
    <lineage>
        <taxon>Eukaryota</taxon>
        <taxon>Fungi</taxon>
        <taxon>Dikarya</taxon>
        <taxon>Ascomycota</taxon>
        <taxon>Pezizomycotina</taxon>
        <taxon>Dothideomycetes</taxon>
        <taxon>Pleosporomycetidae</taxon>
        <taxon>Pleosporales</taxon>
        <taxon>Pleosporineae</taxon>
        <taxon>Phaeosphaeriaceae</taxon>
        <taxon>Parastagonospora</taxon>
    </lineage>
</organism>
<accession>A0A7U2EV96</accession>
<evidence type="ECO:0000313" key="2">
    <source>
        <dbReference type="EMBL" id="QRC91699.1"/>
    </source>
</evidence>
<gene>
    <name evidence="2" type="ORF">JI435_401550</name>
</gene>
<feature type="compositionally biased region" description="Polar residues" evidence="1">
    <location>
        <begin position="1"/>
        <end position="18"/>
    </location>
</feature>
<dbReference type="OrthoDB" id="2400485at2759"/>
<feature type="compositionally biased region" description="Basic and acidic residues" evidence="1">
    <location>
        <begin position="66"/>
        <end position="75"/>
    </location>
</feature>
<protein>
    <submittedName>
        <fullName evidence="2">Uncharacterized protein</fullName>
    </submittedName>
</protein>
<dbReference type="AlphaFoldDB" id="A0A7U2EV96"/>
<dbReference type="VEuPathDB" id="FungiDB:JI435_401550"/>
<proteinExistence type="predicted"/>
<evidence type="ECO:0000256" key="1">
    <source>
        <dbReference type="SAM" id="MobiDB-lite"/>
    </source>
</evidence>
<feature type="region of interest" description="Disordered" evidence="1">
    <location>
        <begin position="47"/>
        <end position="75"/>
    </location>
</feature>
<dbReference type="Proteomes" id="UP000663193">
    <property type="component" value="Chromosome 2"/>
</dbReference>
<evidence type="ECO:0000313" key="3">
    <source>
        <dbReference type="Proteomes" id="UP000663193"/>
    </source>
</evidence>
<feature type="region of interest" description="Disordered" evidence="1">
    <location>
        <begin position="1"/>
        <end position="24"/>
    </location>
</feature>
<sequence length="75" mass="8184">MADKQNPNAIPEPTSGSRSKLLSSNLKNFLSKPAIAHPQKALTVQLYNAEQRSDTKHEQAVNAEPMGKRDEAVGK</sequence>
<reference evidence="3" key="1">
    <citation type="journal article" date="2021" name="BMC Genomics">
        <title>Chromosome-level genome assembly and manually-curated proteome of model necrotroph Parastagonospora nodorum Sn15 reveals a genome-wide trove of candidate effector homologs, and redundancy of virulence-related functions within an accessory chromosome.</title>
        <authorList>
            <person name="Bertazzoni S."/>
            <person name="Jones D.A.B."/>
            <person name="Phan H.T."/>
            <person name="Tan K.-C."/>
            <person name="Hane J.K."/>
        </authorList>
    </citation>
    <scope>NUCLEOTIDE SEQUENCE [LARGE SCALE GENOMIC DNA]</scope>
    <source>
        <strain evidence="3">SN15 / ATCC MYA-4574 / FGSC 10173)</strain>
    </source>
</reference>
<keyword evidence="3" id="KW-1185">Reference proteome</keyword>